<name>A0A0G1RIH1_9BACT</name>
<feature type="transmembrane region" description="Helical" evidence="7">
    <location>
        <begin position="118"/>
        <end position="140"/>
    </location>
</feature>
<evidence type="ECO:0000256" key="7">
    <source>
        <dbReference type="SAM" id="Phobius"/>
    </source>
</evidence>
<evidence type="ECO:0000313" key="10">
    <source>
        <dbReference type="Proteomes" id="UP000034607"/>
    </source>
</evidence>
<comment type="similarity">
    <text evidence="2">Belongs to the GSP F family.</text>
</comment>
<feature type="transmembrane region" description="Helical" evidence="7">
    <location>
        <begin position="196"/>
        <end position="216"/>
    </location>
</feature>
<keyword evidence="6 7" id="KW-0472">Membrane</keyword>
<gene>
    <name evidence="9" type="ORF">UX78_C0001G0019</name>
</gene>
<feature type="transmembrane region" description="Helical" evidence="7">
    <location>
        <begin position="323"/>
        <end position="347"/>
    </location>
</feature>
<dbReference type="Gene3D" id="1.20.81.30">
    <property type="entry name" value="Type II secretion system (T2SS), domain F"/>
    <property type="match status" value="2"/>
</dbReference>
<evidence type="ECO:0000256" key="5">
    <source>
        <dbReference type="ARBA" id="ARBA00022989"/>
    </source>
</evidence>
<dbReference type="Proteomes" id="UP000034607">
    <property type="component" value="Unassembled WGS sequence"/>
</dbReference>
<dbReference type="PANTHER" id="PTHR30012:SF0">
    <property type="entry name" value="TYPE II SECRETION SYSTEM PROTEIN F-RELATED"/>
    <property type="match status" value="1"/>
</dbReference>
<dbReference type="Pfam" id="PF00482">
    <property type="entry name" value="T2SSF"/>
    <property type="match status" value="2"/>
</dbReference>
<comment type="subcellular location">
    <subcellularLocation>
        <location evidence="1">Cell membrane</location>
        <topology evidence="1">Multi-pass membrane protein</topology>
    </subcellularLocation>
</comment>
<evidence type="ECO:0000313" key="9">
    <source>
        <dbReference type="EMBL" id="KKU56966.1"/>
    </source>
</evidence>
<dbReference type="PRINTS" id="PR00812">
    <property type="entry name" value="BCTERIALGSPF"/>
</dbReference>
<keyword evidence="3" id="KW-1003">Cell membrane</keyword>
<dbReference type="AlphaFoldDB" id="A0A0G1RIH1"/>
<evidence type="ECO:0000256" key="1">
    <source>
        <dbReference type="ARBA" id="ARBA00004651"/>
    </source>
</evidence>
<evidence type="ECO:0000259" key="8">
    <source>
        <dbReference type="Pfam" id="PF00482"/>
    </source>
</evidence>
<feature type="domain" description="Type II secretion system protein GspF" evidence="8">
    <location>
        <begin position="20"/>
        <end position="141"/>
    </location>
</feature>
<evidence type="ECO:0000256" key="3">
    <source>
        <dbReference type="ARBA" id="ARBA00022475"/>
    </source>
</evidence>
<dbReference type="InterPro" id="IPR003004">
    <property type="entry name" value="GspF/PilC"/>
</dbReference>
<keyword evidence="4 7" id="KW-0812">Transmembrane</keyword>
<protein>
    <submittedName>
        <fullName evidence="9">Type IV pilin</fullName>
    </submittedName>
</protein>
<feature type="domain" description="Type II secretion system protein GspF" evidence="8">
    <location>
        <begin position="219"/>
        <end position="342"/>
    </location>
</feature>
<dbReference type="InterPro" id="IPR018076">
    <property type="entry name" value="T2SS_GspF_dom"/>
</dbReference>
<dbReference type="InterPro" id="IPR042094">
    <property type="entry name" value="T2SS_GspF_sf"/>
</dbReference>
<accession>A0A0G1RIH1</accession>
<keyword evidence="5 7" id="KW-1133">Transmembrane helix</keyword>
<dbReference type="PANTHER" id="PTHR30012">
    <property type="entry name" value="GENERAL SECRETION PATHWAY PROTEIN"/>
    <property type="match status" value="1"/>
</dbReference>
<reference evidence="9 10" key="1">
    <citation type="journal article" date="2015" name="Nature">
        <title>rRNA introns, odd ribosomes, and small enigmatic genomes across a large radiation of phyla.</title>
        <authorList>
            <person name="Brown C.T."/>
            <person name="Hug L.A."/>
            <person name="Thomas B.C."/>
            <person name="Sharon I."/>
            <person name="Castelle C.J."/>
            <person name="Singh A."/>
            <person name="Wilkins M.J."/>
            <person name="Williams K.H."/>
            <person name="Banfield J.F."/>
        </authorList>
    </citation>
    <scope>NUCLEOTIDE SEQUENCE [LARGE SCALE GENOMIC DNA]</scope>
</reference>
<feature type="transmembrane region" description="Helical" evidence="7">
    <location>
        <begin position="160"/>
        <end position="189"/>
    </location>
</feature>
<organism evidence="9 10">
    <name type="scientific">Candidatus Amesbacteria bacterium GW2011_GWA2_47_11</name>
    <dbReference type="NCBI Taxonomy" id="1618357"/>
    <lineage>
        <taxon>Bacteria</taxon>
        <taxon>Candidatus Amesiibacteriota</taxon>
    </lineage>
</organism>
<feature type="transmembrane region" description="Helical" evidence="7">
    <location>
        <begin position="222"/>
        <end position="240"/>
    </location>
</feature>
<dbReference type="EMBL" id="LCNM01000001">
    <property type="protein sequence ID" value="KKU56966.1"/>
    <property type="molecule type" value="Genomic_DNA"/>
</dbReference>
<evidence type="ECO:0000256" key="4">
    <source>
        <dbReference type="ARBA" id="ARBA00022692"/>
    </source>
</evidence>
<sequence length="353" mass="39267">MDTQHISPVSLSGNEKIELISNLSTMLGAGIPILDAVNSMMEDSKGNVKKILETIKNDLMQGKRVSASLAHFPRSFDKVTVNLIKASEEAGTLEVTLVDLRNHIREEMEFIDKIKFALLYPVIIMIVFALVLFVILIFVVPKISMVFSRLRVELPLPTRIMVFMSDILIRQTWALIIGSVAGILLFIIFFRRKRQLVLEVFFSLPLVSGLIKMVDLTRFSRSMYLLLSSGLPIITALELTRDVVFKSKTSRIIAHSRELVMSGKRLSEGFRLAGGYFPSILVKLIESGEKSGTLDKAMKDISEYLDYQVSNILKAFTAILEPVMLVIVGICVGGMMLAIIAPIYGLIGQVGGR</sequence>
<comment type="caution">
    <text evidence="9">The sequence shown here is derived from an EMBL/GenBank/DDBJ whole genome shotgun (WGS) entry which is preliminary data.</text>
</comment>
<dbReference type="GO" id="GO:0005886">
    <property type="term" value="C:plasma membrane"/>
    <property type="evidence" value="ECO:0007669"/>
    <property type="project" value="UniProtKB-SubCell"/>
</dbReference>
<proteinExistence type="inferred from homology"/>
<evidence type="ECO:0000256" key="2">
    <source>
        <dbReference type="ARBA" id="ARBA00005745"/>
    </source>
</evidence>
<evidence type="ECO:0000256" key="6">
    <source>
        <dbReference type="ARBA" id="ARBA00023136"/>
    </source>
</evidence>